<dbReference type="PRINTS" id="PR00367">
    <property type="entry name" value="ETHRSPELEMNT"/>
</dbReference>
<evidence type="ECO:0000256" key="1">
    <source>
        <dbReference type="ARBA" id="ARBA00004123"/>
    </source>
</evidence>
<keyword evidence="6" id="KW-0539">Nucleus</keyword>
<dbReference type="CDD" id="cd00018">
    <property type="entry name" value="AP2"/>
    <property type="match status" value="1"/>
</dbReference>
<evidence type="ECO:0000256" key="5">
    <source>
        <dbReference type="ARBA" id="ARBA00023163"/>
    </source>
</evidence>
<protein>
    <submittedName>
        <fullName evidence="9">Ethylene-responsive transcription factor ESR1</fullName>
    </submittedName>
</protein>
<dbReference type="Pfam" id="PF00847">
    <property type="entry name" value="AP2"/>
    <property type="match status" value="1"/>
</dbReference>
<evidence type="ECO:0000256" key="3">
    <source>
        <dbReference type="ARBA" id="ARBA00023015"/>
    </source>
</evidence>
<gene>
    <name evidence="9" type="ORF">F3Y22_tig00110114pilonHSYRG00319</name>
</gene>
<dbReference type="InterPro" id="IPR016177">
    <property type="entry name" value="DNA-bd_dom_sf"/>
</dbReference>
<comment type="caution">
    <text evidence="9">The sequence shown here is derived from an EMBL/GenBank/DDBJ whole genome shotgun (WGS) entry which is preliminary data.</text>
</comment>
<evidence type="ECO:0000259" key="8">
    <source>
        <dbReference type="PROSITE" id="PS51032"/>
    </source>
</evidence>
<dbReference type="PROSITE" id="PS51032">
    <property type="entry name" value="AP2_ERF"/>
    <property type="match status" value="1"/>
</dbReference>
<dbReference type="PANTHER" id="PTHR31677:SF146">
    <property type="entry name" value="ETHYLENE-RESPONSIVE TRANSCRIPTION FACTOR ESR2"/>
    <property type="match status" value="1"/>
</dbReference>
<feature type="domain" description="AP2/ERF" evidence="8">
    <location>
        <begin position="111"/>
        <end position="168"/>
    </location>
</feature>
<comment type="similarity">
    <text evidence="7">Belongs to the AP2/ERF transcription factor family. ERF subfamily.</text>
</comment>
<dbReference type="GO" id="GO:0009873">
    <property type="term" value="P:ethylene-activated signaling pathway"/>
    <property type="evidence" value="ECO:0007669"/>
    <property type="project" value="UniProtKB-KW"/>
</dbReference>
<evidence type="ECO:0000256" key="4">
    <source>
        <dbReference type="ARBA" id="ARBA00023125"/>
    </source>
</evidence>
<evidence type="ECO:0000313" key="9">
    <source>
        <dbReference type="EMBL" id="KAE8716567.1"/>
    </source>
</evidence>
<dbReference type="Gene3D" id="3.30.730.10">
    <property type="entry name" value="AP2/ERF domain"/>
    <property type="match status" value="1"/>
</dbReference>
<dbReference type="SUPFAM" id="SSF54171">
    <property type="entry name" value="DNA-binding domain"/>
    <property type="match status" value="1"/>
</dbReference>
<dbReference type="GO" id="GO:0003677">
    <property type="term" value="F:DNA binding"/>
    <property type="evidence" value="ECO:0007669"/>
    <property type="project" value="UniProtKB-KW"/>
</dbReference>
<dbReference type="OrthoDB" id="1902708at2759"/>
<dbReference type="GO" id="GO:0005634">
    <property type="term" value="C:nucleus"/>
    <property type="evidence" value="ECO:0007669"/>
    <property type="project" value="UniProtKB-SubCell"/>
</dbReference>
<dbReference type="InterPro" id="IPR036955">
    <property type="entry name" value="AP2/ERF_dom_sf"/>
</dbReference>
<dbReference type="SMART" id="SM00380">
    <property type="entry name" value="AP2"/>
    <property type="match status" value="1"/>
</dbReference>
<dbReference type="EMBL" id="VEPZ02000843">
    <property type="protein sequence ID" value="KAE8716567.1"/>
    <property type="molecule type" value="Genomic_DNA"/>
</dbReference>
<proteinExistence type="inferred from homology"/>
<keyword evidence="5" id="KW-0804">Transcription</keyword>
<comment type="subcellular location">
    <subcellularLocation>
        <location evidence="1">Nucleus</location>
    </subcellularLocation>
</comment>
<dbReference type="AlphaFoldDB" id="A0A6A3BKF6"/>
<evidence type="ECO:0000256" key="7">
    <source>
        <dbReference type="ARBA" id="ARBA00024343"/>
    </source>
</evidence>
<evidence type="ECO:0000256" key="2">
    <source>
        <dbReference type="ARBA" id="ARBA00022745"/>
    </source>
</evidence>
<keyword evidence="2" id="KW-0936">Ethylene signaling pathway</keyword>
<dbReference type="FunFam" id="3.30.730.10:FF:000001">
    <property type="entry name" value="Ethylene-responsive transcription factor 2"/>
    <property type="match status" value="1"/>
</dbReference>
<reference evidence="9" key="1">
    <citation type="submission" date="2019-09" db="EMBL/GenBank/DDBJ databases">
        <title>Draft genome information of white flower Hibiscus syriacus.</title>
        <authorList>
            <person name="Kim Y.-M."/>
        </authorList>
    </citation>
    <scope>NUCLEOTIDE SEQUENCE [LARGE SCALE GENOMIC DNA]</scope>
    <source>
        <strain evidence="9">YM2019G1</strain>
    </source>
</reference>
<dbReference type="InterPro" id="IPR001471">
    <property type="entry name" value="AP2/ERF_dom"/>
</dbReference>
<sequence length="446" mass="49660">MEHLATYRAATAREERRVAIELQQRGKRKELLQHWRLYRNEHLATNEFRPMEETFKNLHGKSYVSYPNTSDSITDYPKKCVSSADTAVSATTTAANKRSLRGNGSSGGTMRYRGVRRRPWGRYAAEIRDPQSKERRWLGTFDTAEEAACAYDCAARSMRGIKARTNFVYPATEPHSASDHLLPPFTFSKQSQSSIRDINCIRHQFGQSSNCPSFANSHTGDFSVGSSAQRNPSLNMVLFRNLLNSSNSSLHEPTPQSPADHIPFVNGSTSSLPFTYSAYSSVFHGGSLLKPATNTTLMATDSVSDSFTGSTMTLPLKEPNSSNETVDDTEFFPQGPSDSGLLHEIIQGFLPKKSGDLTVNSNCTQHSKVVPVIDVKKEHLDFYGDYNQGFTQQSESFSGFTVSETKPYAYNDIPMKHLQVGQDCLLDDIFQYQDFMGSLAARVQNA</sequence>
<evidence type="ECO:0000313" key="10">
    <source>
        <dbReference type="Proteomes" id="UP000436088"/>
    </source>
</evidence>
<keyword evidence="10" id="KW-1185">Reference proteome</keyword>
<dbReference type="PANTHER" id="PTHR31677">
    <property type="entry name" value="AP2 DOMAIN CLASS TRANSCRIPTION FACTOR"/>
    <property type="match status" value="1"/>
</dbReference>
<keyword evidence="4" id="KW-0238">DNA-binding</keyword>
<organism evidence="9 10">
    <name type="scientific">Hibiscus syriacus</name>
    <name type="common">Rose of Sharon</name>
    <dbReference type="NCBI Taxonomy" id="106335"/>
    <lineage>
        <taxon>Eukaryota</taxon>
        <taxon>Viridiplantae</taxon>
        <taxon>Streptophyta</taxon>
        <taxon>Embryophyta</taxon>
        <taxon>Tracheophyta</taxon>
        <taxon>Spermatophyta</taxon>
        <taxon>Magnoliopsida</taxon>
        <taxon>eudicotyledons</taxon>
        <taxon>Gunneridae</taxon>
        <taxon>Pentapetalae</taxon>
        <taxon>rosids</taxon>
        <taxon>malvids</taxon>
        <taxon>Malvales</taxon>
        <taxon>Malvaceae</taxon>
        <taxon>Malvoideae</taxon>
        <taxon>Hibiscus</taxon>
    </lineage>
</organism>
<accession>A0A6A3BKF6</accession>
<name>A0A6A3BKF6_HIBSY</name>
<dbReference type="Proteomes" id="UP000436088">
    <property type="component" value="Unassembled WGS sequence"/>
</dbReference>
<keyword evidence="3" id="KW-0805">Transcription regulation</keyword>
<dbReference type="GO" id="GO:0003700">
    <property type="term" value="F:DNA-binding transcription factor activity"/>
    <property type="evidence" value="ECO:0007669"/>
    <property type="project" value="InterPro"/>
</dbReference>
<evidence type="ECO:0000256" key="6">
    <source>
        <dbReference type="ARBA" id="ARBA00023242"/>
    </source>
</evidence>